<dbReference type="InterPro" id="IPR041667">
    <property type="entry name" value="Cupin_8"/>
</dbReference>
<reference evidence="3" key="1">
    <citation type="submission" date="2021-02" db="EMBL/GenBank/DDBJ databases">
        <authorList>
            <person name="Dougan E. K."/>
            <person name="Rhodes N."/>
            <person name="Thang M."/>
            <person name="Chan C."/>
        </authorList>
    </citation>
    <scope>NUCLEOTIDE SEQUENCE</scope>
</reference>
<gene>
    <name evidence="3" type="ORF">PGLA2088_LOCUS23506</name>
</gene>
<dbReference type="PANTHER" id="PTHR12461:SF35">
    <property type="entry name" value="JMJC DOMAIN-CONTAINING PROTEIN"/>
    <property type="match status" value="1"/>
</dbReference>
<dbReference type="EMBL" id="CAJNNW010026201">
    <property type="protein sequence ID" value="CAE8683549.1"/>
    <property type="molecule type" value="Genomic_DNA"/>
</dbReference>
<proteinExistence type="predicted"/>
<dbReference type="Gene3D" id="3.40.50.2000">
    <property type="entry name" value="Glycogen Phosphorylase B"/>
    <property type="match status" value="1"/>
</dbReference>
<comment type="caution">
    <text evidence="3">The sequence shown here is derived from an EMBL/GenBank/DDBJ whole genome shotgun (WGS) entry which is preliminary data.</text>
</comment>
<dbReference type="PANTHER" id="PTHR12461">
    <property type="entry name" value="HYPOXIA-INDUCIBLE FACTOR 1 ALPHA INHIBITOR-RELATED"/>
    <property type="match status" value="1"/>
</dbReference>
<dbReference type="Gene3D" id="2.60.120.650">
    <property type="entry name" value="Cupin"/>
    <property type="match status" value="1"/>
</dbReference>
<evidence type="ECO:0000259" key="2">
    <source>
        <dbReference type="PROSITE" id="PS51184"/>
    </source>
</evidence>
<sequence length="1130" mass="124575">MVVMASYRFAIATQGTRGDFQPVLSLGIGLARAGHVVKFFANPGHCKMAKEFNFDASEISIEAKDFLQSERGLKAMELGDLALLGSTAEFADEQNSTAEEIDWAEIFCREVSEFKPDLLIWTPLVGYMAYAFKDANPQIPTIMAGYQPHVIPTNHIGPILMQRLEMEPEQPLMFRWVMEAQSEAKSSYDRGLREIAEGRTPGLYSTPQFCFERYFGVELPQLMIKSLKMRAYHSGDAFADIVILQSSLAGPPDAPLVVASLLFAPSKLLTLTFTAPGGEPCASRRATALLGIVGYLGMSGLASQATEVLPLPRDFDCAGYSLSNTTAIGSGAHGQVVADAAQGIVAKFSYPNTRPVILEECATLQRLEAAGVPHAERCLGTCTVDGQRTVALFSPFFSGGRQVSSNVVSELSDKALLVFINASSQYLVRSLAAGLAVSDLQALVRPDGDVLFIDFTGAGSVDDELGLSRASQSLGEWSTVLPPEIHSRMADSLARELDLLPHGSFPGNAAIAISEMTFRAASEVSLTGLAFRGSAHRWPAYDDWPKVNVEITGTSWLISFGTFWYMLHSVVDLVANGAPVACNWKIPKAEQEADQLGLHDGVLQGARFANCCALLTEVMSIVSLHGQDVVNYCRHVEHGSPLQPDKLLLPLIWMTWPRFRLHMSQAHLLQEDLASRDASACEHKRRAVRKQFTRANPTINTAVFLAMAAPICSHTKFSGLQDFMRDPASAFGLALGGLSSCSVTQLLKVRPSSVRWETDLHPYDAATPIQGDVVHVLRVFDSAPVLCLKFRLGSVGRQIGQPQGGIDVLDELPSPVDFYHQYLRNEGGPFAGIGKPVLFRGAARKMPAFQLWTDEYLKEKYGDIVLDQVETEKKETRTKYPHEDWTMSKFLENYDKTDLYSTANTPKQLGEEVYLLPLLNCGGYTKKLASTVTWFSSGSTRSVIHKDAQDNIHCMIAGRKEWIFWRSDSGIDTPAMGWVSAEREAEKDPAFKDAYGTYVGRLDVDNVDLQKFPRWDQLQWWNMTLNAGDCAYIPRAWYHFVESPPQRSISVHMWFGSKGKDKFDDTACKALEKKGFDVSDYLLRFSDCSFGWEPENKSSGTKCKMPTKPLGLGKKPAQKPSDGSRSKSEL</sequence>
<evidence type="ECO:0000256" key="1">
    <source>
        <dbReference type="SAM" id="MobiDB-lite"/>
    </source>
</evidence>
<dbReference type="SUPFAM" id="SSF51197">
    <property type="entry name" value="Clavaminate synthase-like"/>
    <property type="match status" value="1"/>
</dbReference>
<dbReference type="Proteomes" id="UP000626109">
    <property type="component" value="Unassembled WGS sequence"/>
</dbReference>
<evidence type="ECO:0000313" key="4">
    <source>
        <dbReference type="Proteomes" id="UP000626109"/>
    </source>
</evidence>
<dbReference type="SUPFAM" id="SSF53756">
    <property type="entry name" value="UDP-Glycosyltransferase/glycogen phosphorylase"/>
    <property type="match status" value="1"/>
</dbReference>
<dbReference type="Pfam" id="PF13621">
    <property type="entry name" value="Cupin_8"/>
    <property type="match status" value="1"/>
</dbReference>
<feature type="region of interest" description="Disordered" evidence="1">
    <location>
        <begin position="1093"/>
        <end position="1130"/>
    </location>
</feature>
<feature type="domain" description="JmjC" evidence="2">
    <location>
        <begin position="894"/>
        <end position="1072"/>
    </location>
</feature>
<accession>A0A813JK27</accession>
<evidence type="ECO:0000313" key="3">
    <source>
        <dbReference type="EMBL" id="CAE8683549.1"/>
    </source>
</evidence>
<name>A0A813JK27_POLGL</name>
<dbReference type="AlphaFoldDB" id="A0A813JK27"/>
<organism evidence="3 4">
    <name type="scientific">Polarella glacialis</name>
    <name type="common">Dinoflagellate</name>
    <dbReference type="NCBI Taxonomy" id="89957"/>
    <lineage>
        <taxon>Eukaryota</taxon>
        <taxon>Sar</taxon>
        <taxon>Alveolata</taxon>
        <taxon>Dinophyceae</taxon>
        <taxon>Suessiales</taxon>
        <taxon>Suessiaceae</taxon>
        <taxon>Polarella</taxon>
    </lineage>
</organism>
<dbReference type="PROSITE" id="PS51184">
    <property type="entry name" value="JMJC"/>
    <property type="match status" value="1"/>
</dbReference>
<dbReference type="InterPro" id="IPR003347">
    <property type="entry name" value="JmjC_dom"/>
</dbReference>
<protein>
    <recommendedName>
        <fullName evidence="2">JmjC domain-containing protein</fullName>
    </recommendedName>
</protein>